<gene>
    <name evidence="1" type="ORF">PACLA_8A055355</name>
</gene>
<protein>
    <submittedName>
        <fullName evidence="1">Uncharacterized protein</fullName>
    </submittedName>
</protein>
<dbReference type="AlphaFoldDB" id="A0A7D9I6Q0"/>
<organism evidence="1 2">
    <name type="scientific">Paramuricea clavata</name>
    <name type="common">Red gorgonian</name>
    <name type="synonym">Violescent sea-whip</name>
    <dbReference type="NCBI Taxonomy" id="317549"/>
    <lineage>
        <taxon>Eukaryota</taxon>
        <taxon>Metazoa</taxon>
        <taxon>Cnidaria</taxon>
        <taxon>Anthozoa</taxon>
        <taxon>Octocorallia</taxon>
        <taxon>Malacalcyonacea</taxon>
        <taxon>Plexauridae</taxon>
        <taxon>Paramuricea</taxon>
    </lineage>
</organism>
<reference evidence="1" key="1">
    <citation type="submission" date="2020-04" db="EMBL/GenBank/DDBJ databases">
        <authorList>
            <person name="Alioto T."/>
            <person name="Alioto T."/>
            <person name="Gomez Garrido J."/>
        </authorList>
    </citation>
    <scope>NUCLEOTIDE SEQUENCE</scope>
    <source>
        <strain evidence="1">A484AB</strain>
    </source>
</reference>
<sequence>MKLANQCLLLFLFGFVLESAFGCKKHCAADYGSQGLPGSSCAEILKQKCDDAKDGIYWIIIGQSKPFPVFCNMEAGGWTLVFKLIAGISGGPVKTWKMPFPTYEYSLAALKTNNDFKHHYKNRIVQNWSAFKPSEARVVLYKGGKEEVVLRFNAANSNNANWFSAANVLESPWQDILSEKKNYFTIGGPCWGTGCRDFHINNVYGNCPRDVGWLSVGDSAECKWENRFPAGVKLIYSKASTHVNYNTFTIVLKTYKNITYISIIFHL</sequence>
<dbReference type="InterPro" id="IPR002181">
    <property type="entry name" value="Fibrinogen_a/b/g_C_dom"/>
</dbReference>
<dbReference type="Proteomes" id="UP001152795">
    <property type="component" value="Unassembled WGS sequence"/>
</dbReference>
<dbReference type="InterPro" id="IPR036056">
    <property type="entry name" value="Fibrinogen-like_C"/>
</dbReference>
<evidence type="ECO:0000313" key="1">
    <source>
        <dbReference type="EMBL" id="CAB3997874.1"/>
    </source>
</evidence>
<keyword evidence="2" id="KW-1185">Reference proteome</keyword>
<comment type="caution">
    <text evidence="1">The sequence shown here is derived from an EMBL/GenBank/DDBJ whole genome shotgun (WGS) entry which is preliminary data.</text>
</comment>
<dbReference type="OrthoDB" id="5980158at2759"/>
<dbReference type="SUPFAM" id="SSF56496">
    <property type="entry name" value="Fibrinogen C-terminal domain-like"/>
    <property type="match status" value="1"/>
</dbReference>
<dbReference type="PROSITE" id="PS51406">
    <property type="entry name" value="FIBRINOGEN_C_2"/>
    <property type="match status" value="1"/>
</dbReference>
<evidence type="ECO:0000313" key="2">
    <source>
        <dbReference type="Proteomes" id="UP001152795"/>
    </source>
</evidence>
<dbReference type="NCBIfam" id="NF040941">
    <property type="entry name" value="GGGWT_bact"/>
    <property type="match status" value="1"/>
</dbReference>
<accession>A0A7D9I6Q0</accession>
<dbReference type="EMBL" id="CACRXK020003213">
    <property type="protein sequence ID" value="CAB3997874.1"/>
    <property type="molecule type" value="Genomic_DNA"/>
</dbReference>
<name>A0A7D9I6Q0_PARCT</name>
<proteinExistence type="predicted"/>
<dbReference type="Gene3D" id="2.60.120.1000">
    <property type="match status" value="1"/>
</dbReference>